<comment type="caution">
    <text evidence="1">The sequence shown here is derived from an EMBL/GenBank/DDBJ whole genome shotgun (WGS) entry which is preliminary data.</text>
</comment>
<reference evidence="1 2" key="1">
    <citation type="submission" date="2017-07" db="EMBL/GenBank/DDBJ databases">
        <title>Amycolatopsis alba DSM 44262 Genome sequencing and assembly.</title>
        <authorList>
            <person name="Kaur N."/>
            <person name="Mayilraj S."/>
        </authorList>
    </citation>
    <scope>NUCLEOTIDE SEQUENCE [LARGE SCALE GENOMIC DNA]</scope>
    <source>
        <strain evidence="1 2">DSM 44262</strain>
    </source>
</reference>
<organism evidence="1 2">
    <name type="scientific">Amycolatopsis alba DSM 44262</name>
    <dbReference type="NCBI Taxonomy" id="1125972"/>
    <lineage>
        <taxon>Bacteria</taxon>
        <taxon>Bacillati</taxon>
        <taxon>Actinomycetota</taxon>
        <taxon>Actinomycetes</taxon>
        <taxon>Pseudonocardiales</taxon>
        <taxon>Pseudonocardiaceae</taxon>
        <taxon>Amycolatopsis</taxon>
    </lineage>
</organism>
<dbReference type="AlphaFoldDB" id="A0A229S894"/>
<accession>A0A229S894</accession>
<evidence type="ECO:0000313" key="1">
    <source>
        <dbReference type="EMBL" id="OXM54981.1"/>
    </source>
</evidence>
<dbReference type="RefSeq" id="WP_039793801.1">
    <property type="nucleotide sequence ID" value="NZ_KB913032.1"/>
</dbReference>
<keyword evidence="2" id="KW-1185">Reference proteome</keyword>
<dbReference type="EMBL" id="NMQU01000008">
    <property type="protein sequence ID" value="OXM54981.1"/>
    <property type="molecule type" value="Genomic_DNA"/>
</dbReference>
<proteinExistence type="predicted"/>
<name>A0A229S894_AMYAL</name>
<sequence length="125" mass="13901">MASKTGPSPAAYWSSSSRALILSLNQVISMLAAVVTEMVIPSTPSRVRSILLDVIFASNLEVRHALRLIPGTWKQIQAGEPSGEGWLPDLILESEFKQAEIREQVLSFCWRPLHRQRGQSQISCE</sequence>
<evidence type="ECO:0000313" key="2">
    <source>
        <dbReference type="Proteomes" id="UP000215563"/>
    </source>
</evidence>
<dbReference type="Proteomes" id="UP000215563">
    <property type="component" value="Unassembled WGS sequence"/>
</dbReference>
<protein>
    <submittedName>
        <fullName evidence="1">Uncharacterized protein</fullName>
    </submittedName>
</protein>
<gene>
    <name evidence="1" type="ORF">CFP75_02260</name>
</gene>